<feature type="transmembrane region" description="Helical" evidence="7">
    <location>
        <begin position="284"/>
        <end position="305"/>
    </location>
</feature>
<name>A0A9J6PDH0_9PROT</name>
<evidence type="ECO:0000259" key="8">
    <source>
        <dbReference type="Pfam" id="PF06808"/>
    </source>
</evidence>
<dbReference type="PANTHER" id="PTHR33362">
    <property type="entry name" value="SIALIC ACID TRAP TRANSPORTER PERMEASE PROTEIN SIAT-RELATED"/>
    <property type="match status" value="1"/>
</dbReference>
<keyword evidence="6 7" id="KW-0472">Membrane</keyword>
<evidence type="ECO:0000313" key="10">
    <source>
        <dbReference type="Proteomes" id="UP001055804"/>
    </source>
</evidence>
<accession>A0A9J6PDH0</accession>
<evidence type="ECO:0000256" key="4">
    <source>
        <dbReference type="ARBA" id="ARBA00022692"/>
    </source>
</evidence>
<comment type="subunit">
    <text evidence="7">The complex comprises the extracytoplasmic solute receptor protein and the two transmembrane proteins.</text>
</comment>
<dbReference type="Proteomes" id="UP001055804">
    <property type="component" value="Unassembled WGS sequence"/>
</dbReference>
<keyword evidence="3 7" id="KW-0997">Cell inner membrane</keyword>
<feature type="transmembrane region" description="Helical" evidence="7">
    <location>
        <begin position="59"/>
        <end position="79"/>
    </location>
</feature>
<feature type="transmembrane region" description="Helical" evidence="7">
    <location>
        <begin position="254"/>
        <end position="272"/>
    </location>
</feature>
<dbReference type="Pfam" id="PF06808">
    <property type="entry name" value="DctM"/>
    <property type="match status" value="1"/>
</dbReference>
<protein>
    <recommendedName>
        <fullName evidence="7">TRAP transporter large permease protein</fullName>
    </recommendedName>
</protein>
<dbReference type="PANTHER" id="PTHR33362:SF7">
    <property type="entry name" value="SLL1103 PROTEIN"/>
    <property type="match status" value="1"/>
</dbReference>
<evidence type="ECO:0000256" key="6">
    <source>
        <dbReference type="ARBA" id="ARBA00023136"/>
    </source>
</evidence>
<reference evidence="9" key="1">
    <citation type="submission" date="2022-06" db="EMBL/GenBank/DDBJ databases">
        <title>Isolation and Genomics of Futiania mangrovii gen. nov., sp. nov., a Rare and Metabolically-versatile member in the Class Alphaproteobacteria.</title>
        <authorList>
            <person name="Liu L."/>
            <person name="Huang W.-C."/>
            <person name="Pan J."/>
            <person name="Li J."/>
            <person name="Huang Y."/>
            <person name="Du H."/>
            <person name="Liu Y."/>
            <person name="Li M."/>
        </authorList>
    </citation>
    <scope>NUCLEOTIDE SEQUENCE</scope>
    <source>
        <strain evidence="9">FT118</strain>
    </source>
</reference>
<keyword evidence="7" id="KW-0813">Transport</keyword>
<keyword evidence="10" id="KW-1185">Reference proteome</keyword>
<evidence type="ECO:0000256" key="7">
    <source>
        <dbReference type="RuleBase" id="RU369079"/>
    </source>
</evidence>
<feature type="transmembrane region" description="Helical" evidence="7">
    <location>
        <begin position="368"/>
        <end position="388"/>
    </location>
</feature>
<comment type="caution">
    <text evidence="9">The sequence shown here is derived from an EMBL/GenBank/DDBJ whole genome shotgun (WGS) entry which is preliminary data.</text>
</comment>
<evidence type="ECO:0000313" key="9">
    <source>
        <dbReference type="EMBL" id="MCP1335755.1"/>
    </source>
</evidence>
<feature type="domain" description="TRAP C4-dicarboxylate transport system permease DctM subunit" evidence="8">
    <location>
        <begin position="13"/>
        <end position="431"/>
    </location>
</feature>
<keyword evidence="4 7" id="KW-0812">Transmembrane</keyword>
<proteinExistence type="inferred from homology"/>
<evidence type="ECO:0000256" key="5">
    <source>
        <dbReference type="ARBA" id="ARBA00022989"/>
    </source>
</evidence>
<evidence type="ECO:0000256" key="2">
    <source>
        <dbReference type="ARBA" id="ARBA00022475"/>
    </source>
</evidence>
<organism evidence="9 10">
    <name type="scientific">Futiania mangrovi</name>
    <dbReference type="NCBI Taxonomy" id="2959716"/>
    <lineage>
        <taxon>Bacteria</taxon>
        <taxon>Pseudomonadati</taxon>
        <taxon>Pseudomonadota</taxon>
        <taxon>Alphaproteobacteria</taxon>
        <taxon>Futianiales</taxon>
        <taxon>Futianiaceae</taxon>
        <taxon>Futiania</taxon>
    </lineage>
</organism>
<feature type="transmembrane region" description="Helical" evidence="7">
    <location>
        <begin position="176"/>
        <end position="196"/>
    </location>
</feature>
<sequence length="443" mass="46901">MENDVLAILMFPAMIGLLLLGFQVAFSLLVVGTLFGWVLYDHRVAIQLFNVIQTTASQFLLTAVPPFILMGCILERSGIAERLFNVVQLWVGRLPGGLALTTMLMAAMIAATTGIVGAVEVMIGLMAIPAMQRLGYRNDLIAGTVCAGGSLGTMIPPSLVLIVYASVANLSVGKLFAAAILPGAIMVAAFLAYITVRSIVTPPATPEREAADPGHGMTLGRKLWLTLVGLLPAAGLIFAVLGTILKGIATPTEAASVGALGALVLAGFYRRLDLPMLREAFLTTLKLTSMILFIVVGGSMFSSIFRGLGGNDVVRAVVEAADLGTFGIVALLLAIVFVAGFILEWVSVLLICLPIFVPILDAYAVDPIWFAMLTFIMLQTSYLTPPMAPSIFYLKGIAPPGMTTREMYAGVVPFIACMLFVLALVMLFPGLATWLPGVLVTGF</sequence>
<comment type="function">
    <text evidence="7">Part of the tripartite ATP-independent periplasmic (TRAP) transport system.</text>
</comment>
<keyword evidence="2" id="KW-1003">Cell membrane</keyword>
<feature type="transmembrane region" description="Helical" evidence="7">
    <location>
        <begin position="223"/>
        <end position="248"/>
    </location>
</feature>
<dbReference type="InterPro" id="IPR004681">
    <property type="entry name" value="TRAP_DctM"/>
</dbReference>
<dbReference type="RefSeq" id="WP_269331688.1">
    <property type="nucleotide sequence ID" value="NZ_JAMZFT010000001.1"/>
</dbReference>
<dbReference type="PIRSF" id="PIRSF006066">
    <property type="entry name" value="HI0050"/>
    <property type="match status" value="1"/>
</dbReference>
<evidence type="ECO:0000256" key="3">
    <source>
        <dbReference type="ARBA" id="ARBA00022519"/>
    </source>
</evidence>
<feature type="transmembrane region" description="Helical" evidence="7">
    <location>
        <begin position="99"/>
        <end position="128"/>
    </location>
</feature>
<dbReference type="GO" id="GO:0022857">
    <property type="term" value="F:transmembrane transporter activity"/>
    <property type="evidence" value="ECO:0007669"/>
    <property type="project" value="UniProtKB-UniRule"/>
</dbReference>
<dbReference type="GO" id="GO:0005886">
    <property type="term" value="C:plasma membrane"/>
    <property type="evidence" value="ECO:0007669"/>
    <property type="project" value="UniProtKB-SubCell"/>
</dbReference>
<evidence type="ECO:0000256" key="1">
    <source>
        <dbReference type="ARBA" id="ARBA00004429"/>
    </source>
</evidence>
<gene>
    <name evidence="9" type="ORF">NJQ99_04970</name>
</gene>
<dbReference type="AlphaFoldDB" id="A0A9J6PDH0"/>
<feature type="transmembrane region" description="Helical" evidence="7">
    <location>
        <begin position="325"/>
        <end position="356"/>
    </location>
</feature>
<feature type="transmembrane region" description="Helical" evidence="7">
    <location>
        <begin position="140"/>
        <end position="164"/>
    </location>
</feature>
<comment type="similarity">
    <text evidence="7">Belongs to the TRAP transporter large permease family.</text>
</comment>
<keyword evidence="5 7" id="KW-1133">Transmembrane helix</keyword>
<dbReference type="InterPro" id="IPR010656">
    <property type="entry name" value="DctM"/>
</dbReference>
<comment type="subcellular location">
    <subcellularLocation>
        <location evidence="1 7">Cell inner membrane</location>
        <topology evidence="1 7">Multi-pass membrane protein</topology>
    </subcellularLocation>
</comment>
<feature type="transmembrane region" description="Helical" evidence="7">
    <location>
        <begin position="408"/>
        <end position="428"/>
    </location>
</feature>
<dbReference type="NCBIfam" id="TIGR00786">
    <property type="entry name" value="dctM"/>
    <property type="match status" value="1"/>
</dbReference>
<feature type="transmembrane region" description="Helical" evidence="7">
    <location>
        <begin position="6"/>
        <end position="39"/>
    </location>
</feature>
<dbReference type="EMBL" id="JAMZFT010000001">
    <property type="protein sequence ID" value="MCP1335755.1"/>
    <property type="molecule type" value="Genomic_DNA"/>
</dbReference>